<feature type="non-terminal residue" evidence="2">
    <location>
        <position position="231"/>
    </location>
</feature>
<dbReference type="Gene3D" id="1.20.1050.10">
    <property type="match status" value="1"/>
</dbReference>
<dbReference type="SUPFAM" id="SSF52833">
    <property type="entry name" value="Thioredoxin-like"/>
    <property type="match status" value="1"/>
</dbReference>
<protein>
    <recommendedName>
        <fullName evidence="1">GST N-terminal domain-containing protein</fullName>
    </recommendedName>
</protein>
<dbReference type="InterPro" id="IPR004045">
    <property type="entry name" value="Glutathione_S-Trfase_N"/>
</dbReference>
<evidence type="ECO:0000259" key="1">
    <source>
        <dbReference type="PROSITE" id="PS50404"/>
    </source>
</evidence>
<dbReference type="InterPro" id="IPR036249">
    <property type="entry name" value="Thioredoxin-like_sf"/>
</dbReference>
<proteinExistence type="predicted"/>
<dbReference type="Pfam" id="PF22041">
    <property type="entry name" value="GST_C_7"/>
    <property type="match status" value="1"/>
</dbReference>
<organism evidence="2 3">
    <name type="scientific">Pterulicium gracile</name>
    <dbReference type="NCBI Taxonomy" id="1884261"/>
    <lineage>
        <taxon>Eukaryota</taxon>
        <taxon>Fungi</taxon>
        <taxon>Dikarya</taxon>
        <taxon>Basidiomycota</taxon>
        <taxon>Agaricomycotina</taxon>
        <taxon>Agaricomycetes</taxon>
        <taxon>Agaricomycetidae</taxon>
        <taxon>Agaricales</taxon>
        <taxon>Pleurotineae</taxon>
        <taxon>Pterulaceae</taxon>
        <taxon>Pterulicium</taxon>
    </lineage>
</organism>
<evidence type="ECO:0000313" key="2">
    <source>
        <dbReference type="EMBL" id="TFK95505.1"/>
    </source>
</evidence>
<keyword evidence="3" id="KW-1185">Reference proteome</keyword>
<name>A0A5C3Q060_9AGAR</name>
<dbReference type="EMBL" id="ML178882">
    <property type="protein sequence ID" value="TFK95505.1"/>
    <property type="molecule type" value="Genomic_DNA"/>
</dbReference>
<reference evidence="2 3" key="1">
    <citation type="journal article" date="2019" name="Nat. Ecol. Evol.">
        <title>Megaphylogeny resolves global patterns of mushroom evolution.</title>
        <authorList>
            <person name="Varga T."/>
            <person name="Krizsan K."/>
            <person name="Foldi C."/>
            <person name="Dima B."/>
            <person name="Sanchez-Garcia M."/>
            <person name="Sanchez-Ramirez S."/>
            <person name="Szollosi G.J."/>
            <person name="Szarkandi J.G."/>
            <person name="Papp V."/>
            <person name="Albert L."/>
            <person name="Andreopoulos W."/>
            <person name="Angelini C."/>
            <person name="Antonin V."/>
            <person name="Barry K.W."/>
            <person name="Bougher N.L."/>
            <person name="Buchanan P."/>
            <person name="Buyck B."/>
            <person name="Bense V."/>
            <person name="Catcheside P."/>
            <person name="Chovatia M."/>
            <person name="Cooper J."/>
            <person name="Damon W."/>
            <person name="Desjardin D."/>
            <person name="Finy P."/>
            <person name="Geml J."/>
            <person name="Haridas S."/>
            <person name="Hughes K."/>
            <person name="Justo A."/>
            <person name="Karasinski D."/>
            <person name="Kautmanova I."/>
            <person name="Kiss B."/>
            <person name="Kocsube S."/>
            <person name="Kotiranta H."/>
            <person name="LaButti K.M."/>
            <person name="Lechner B.E."/>
            <person name="Liimatainen K."/>
            <person name="Lipzen A."/>
            <person name="Lukacs Z."/>
            <person name="Mihaltcheva S."/>
            <person name="Morgado L.N."/>
            <person name="Niskanen T."/>
            <person name="Noordeloos M.E."/>
            <person name="Ohm R.A."/>
            <person name="Ortiz-Santana B."/>
            <person name="Ovrebo C."/>
            <person name="Racz N."/>
            <person name="Riley R."/>
            <person name="Savchenko A."/>
            <person name="Shiryaev A."/>
            <person name="Soop K."/>
            <person name="Spirin V."/>
            <person name="Szebenyi C."/>
            <person name="Tomsovsky M."/>
            <person name="Tulloss R.E."/>
            <person name="Uehling J."/>
            <person name="Grigoriev I.V."/>
            <person name="Vagvolgyi C."/>
            <person name="Papp T."/>
            <person name="Martin F.M."/>
            <person name="Miettinen O."/>
            <person name="Hibbett D.S."/>
            <person name="Nagy L.G."/>
        </authorList>
    </citation>
    <scope>NUCLEOTIDE SEQUENCE [LARGE SCALE GENOMIC DNA]</scope>
    <source>
        <strain evidence="2 3">CBS 309.79</strain>
    </source>
</reference>
<accession>A0A5C3Q060</accession>
<dbReference type="Proteomes" id="UP000305067">
    <property type="component" value="Unassembled WGS sequence"/>
</dbReference>
<dbReference type="Pfam" id="PF13409">
    <property type="entry name" value="GST_N_2"/>
    <property type="match status" value="1"/>
</dbReference>
<feature type="non-terminal residue" evidence="2">
    <location>
        <position position="1"/>
    </location>
</feature>
<evidence type="ECO:0000313" key="3">
    <source>
        <dbReference type="Proteomes" id="UP000305067"/>
    </source>
</evidence>
<dbReference type="PROSITE" id="PS50404">
    <property type="entry name" value="GST_NTER"/>
    <property type="match status" value="1"/>
</dbReference>
<feature type="domain" description="GST N-terminal" evidence="1">
    <location>
        <begin position="1"/>
        <end position="78"/>
    </location>
</feature>
<dbReference type="AlphaFoldDB" id="A0A5C3Q060"/>
<dbReference type="OrthoDB" id="4951845at2759"/>
<dbReference type="InterPro" id="IPR054416">
    <property type="entry name" value="GST_UstS-like_C"/>
</dbReference>
<gene>
    <name evidence="2" type="ORF">BDV98DRAFT_491529</name>
</gene>
<sequence length="231" mass="25172">QVRCALNYKQLSFRTEFVLVHELAATAQRIGAAPTGTHPDGSPKYTVPIIVDESVPGTVISDSAAIFLYLEKTYPDPARPLYSVSPSGSAIGVDVLAAMTIAPVLWPVYLKLLLPALERWVVPSSREHARAAAAQIGSAAGQQVLQPGEQRFEDIITAVNQGLEQGVVSVLKTHEAAGKIWIGGERPVYPDFLLLGALRMIELWRPEVFERIVDAGEGVLGRYYKAGERWL</sequence>
<dbReference type="Gene3D" id="3.40.30.10">
    <property type="entry name" value="Glutaredoxin"/>
    <property type="match status" value="1"/>
</dbReference>